<evidence type="ECO:0000313" key="3">
    <source>
        <dbReference type="Proteomes" id="UP000015241"/>
    </source>
</evidence>
<dbReference type="AlphaFoldDB" id="S8EH94"/>
<keyword evidence="3" id="KW-1185">Reference proteome</keyword>
<accession>S8EH94</accession>
<proteinExistence type="predicted"/>
<protein>
    <recommendedName>
        <fullName evidence="4">F-box domain-containing protein</fullName>
    </recommendedName>
</protein>
<dbReference type="InterPro" id="IPR032675">
    <property type="entry name" value="LRR_dom_sf"/>
</dbReference>
<name>S8EH94_FOMSC</name>
<evidence type="ECO:0008006" key="4">
    <source>
        <dbReference type="Google" id="ProtNLM"/>
    </source>
</evidence>
<dbReference type="EMBL" id="KE504134">
    <property type="protein sequence ID" value="EPT02609.1"/>
    <property type="molecule type" value="Genomic_DNA"/>
</dbReference>
<dbReference type="Proteomes" id="UP000015241">
    <property type="component" value="Unassembled WGS sequence"/>
</dbReference>
<organism evidence="2 3">
    <name type="scientific">Fomitopsis schrenkii</name>
    <name type="common">Brown rot fungus</name>
    <dbReference type="NCBI Taxonomy" id="2126942"/>
    <lineage>
        <taxon>Eukaryota</taxon>
        <taxon>Fungi</taxon>
        <taxon>Dikarya</taxon>
        <taxon>Basidiomycota</taxon>
        <taxon>Agaricomycotina</taxon>
        <taxon>Agaricomycetes</taxon>
        <taxon>Polyporales</taxon>
        <taxon>Fomitopsis</taxon>
    </lineage>
</organism>
<gene>
    <name evidence="2" type="ORF">FOMPIDRAFT_1047673</name>
</gene>
<sequence>MGGKTPIKTRNAREGSSKHGDEKYLVAEQGENEIAKAFDGRIAPWDLARFRQCAAFVRVLNIEHPSEIHPALFTHLEQSGIHGPLLPSLETLVFDRSPVNPPLLALWVIDPSLRSLTYNLCDEEYGEEVPWPPELMQPEEHMLGTVLAKLRLSSPKLGHLRLAVEEIEWDVRLILPLTSPRSLDLEYSISCNTNALRSLAGLPHLHTLYLPEDITGEARPVPGGFVCLEYLRLCGGAEDMRRAVETIAPSRLRHLSLCVYDFERTMHLVLGPTSERCSGTLTRLTVECFDAFKGFPRVSDVLRPLFCARSIQDLKLSNTRTPLECRDADLVIMAKRWPMLQSLKLECDLTGELPTPQGIAQMRKECSGLRTVTLRLDRAR</sequence>
<evidence type="ECO:0000313" key="2">
    <source>
        <dbReference type="EMBL" id="EPT02609.1"/>
    </source>
</evidence>
<dbReference type="SUPFAM" id="SSF52047">
    <property type="entry name" value="RNI-like"/>
    <property type="match status" value="1"/>
</dbReference>
<evidence type="ECO:0000256" key="1">
    <source>
        <dbReference type="SAM" id="MobiDB-lite"/>
    </source>
</evidence>
<dbReference type="OrthoDB" id="2801840at2759"/>
<dbReference type="Gene3D" id="3.80.10.10">
    <property type="entry name" value="Ribonuclease Inhibitor"/>
    <property type="match status" value="1"/>
</dbReference>
<dbReference type="STRING" id="743788.S8EH94"/>
<dbReference type="InParanoid" id="S8EH94"/>
<feature type="compositionally biased region" description="Basic and acidic residues" evidence="1">
    <location>
        <begin position="11"/>
        <end position="21"/>
    </location>
</feature>
<feature type="region of interest" description="Disordered" evidence="1">
    <location>
        <begin position="1"/>
        <end position="21"/>
    </location>
</feature>
<dbReference type="HOGENOM" id="CLU_727687_0_0_1"/>
<reference evidence="2 3" key="1">
    <citation type="journal article" date="2012" name="Science">
        <title>The Paleozoic origin of enzymatic lignin decomposition reconstructed from 31 fungal genomes.</title>
        <authorList>
            <person name="Floudas D."/>
            <person name="Binder M."/>
            <person name="Riley R."/>
            <person name="Barry K."/>
            <person name="Blanchette R.A."/>
            <person name="Henrissat B."/>
            <person name="Martinez A.T."/>
            <person name="Otillar R."/>
            <person name="Spatafora J.W."/>
            <person name="Yadav J.S."/>
            <person name="Aerts A."/>
            <person name="Benoit I."/>
            <person name="Boyd A."/>
            <person name="Carlson A."/>
            <person name="Copeland A."/>
            <person name="Coutinho P.M."/>
            <person name="de Vries R.P."/>
            <person name="Ferreira P."/>
            <person name="Findley K."/>
            <person name="Foster B."/>
            <person name="Gaskell J."/>
            <person name="Glotzer D."/>
            <person name="Gorecki P."/>
            <person name="Heitman J."/>
            <person name="Hesse C."/>
            <person name="Hori C."/>
            <person name="Igarashi K."/>
            <person name="Jurgens J.A."/>
            <person name="Kallen N."/>
            <person name="Kersten P."/>
            <person name="Kohler A."/>
            <person name="Kuees U."/>
            <person name="Kumar T.K.A."/>
            <person name="Kuo A."/>
            <person name="LaButti K."/>
            <person name="Larrondo L.F."/>
            <person name="Lindquist E."/>
            <person name="Ling A."/>
            <person name="Lombard V."/>
            <person name="Lucas S."/>
            <person name="Lundell T."/>
            <person name="Martin R."/>
            <person name="McLaughlin D.J."/>
            <person name="Morgenstern I."/>
            <person name="Morin E."/>
            <person name="Murat C."/>
            <person name="Nagy L.G."/>
            <person name="Nolan M."/>
            <person name="Ohm R.A."/>
            <person name="Patyshakuliyeva A."/>
            <person name="Rokas A."/>
            <person name="Ruiz-Duenas F.J."/>
            <person name="Sabat G."/>
            <person name="Salamov A."/>
            <person name="Samejima M."/>
            <person name="Schmutz J."/>
            <person name="Slot J.C."/>
            <person name="St John F."/>
            <person name="Stenlid J."/>
            <person name="Sun H."/>
            <person name="Sun S."/>
            <person name="Syed K."/>
            <person name="Tsang A."/>
            <person name="Wiebenga A."/>
            <person name="Young D."/>
            <person name="Pisabarro A."/>
            <person name="Eastwood D.C."/>
            <person name="Martin F."/>
            <person name="Cullen D."/>
            <person name="Grigoriev I.V."/>
            <person name="Hibbett D.S."/>
        </authorList>
    </citation>
    <scope>NUCLEOTIDE SEQUENCE</scope>
    <source>
        <strain evidence="3">FP-58527</strain>
    </source>
</reference>